<dbReference type="EMBL" id="BSFM01000004">
    <property type="protein sequence ID" value="GLK82775.1"/>
    <property type="molecule type" value="Genomic_DNA"/>
</dbReference>
<evidence type="ECO:0000313" key="2">
    <source>
        <dbReference type="Proteomes" id="UP001143330"/>
    </source>
</evidence>
<reference evidence="1" key="1">
    <citation type="journal article" date="2014" name="Int. J. Syst. Evol. Microbiol.">
        <title>Complete genome sequence of Corynebacterium casei LMG S-19264T (=DSM 44701T), isolated from a smear-ripened cheese.</title>
        <authorList>
            <consortium name="US DOE Joint Genome Institute (JGI-PGF)"/>
            <person name="Walter F."/>
            <person name="Albersmeier A."/>
            <person name="Kalinowski J."/>
            <person name="Ruckert C."/>
        </authorList>
    </citation>
    <scope>NUCLEOTIDE SEQUENCE</scope>
    <source>
        <strain evidence="1">VKM B-2789</strain>
    </source>
</reference>
<dbReference type="AlphaFoldDB" id="A0A9W6JVB3"/>
<proteinExistence type="predicted"/>
<reference evidence="1" key="2">
    <citation type="submission" date="2023-01" db="EMBL/GenBank/DDBJ databases">
        <authorList>
            <person name="Sun Q."/>
            <person name="Evtushenko L."/>
        </authorList>
    </citation>
    <scope>NUCLEOTIDE SEQUENCE</scope>
    <source>
        <strain evidence="1">VKM B-2789</strain>
    </source>
</reference>
<dbReference type="RefSeq" id="WP_213366590.1">
    <property type="nucleotide sequence ID" value="NZ_BSFM01000004.1"/>
</dbReference>
<comment type="caution">
    <text evidence="1">The sequence shown here is derived from an EMBL/GenBank/DDBJ whole genome shotgun (WGS) entry which is preliminary data.</text>
</comment>
<accession>A0A9W6JVB3</accession>
<keyword evidence="2" id="KW-1185">Reference proteome</keyword>
<dbReference type="Proteomes" id="UP001143330">
    <property type="component" value="Unassembled WGS sequence"/>
</dbReference>
<gene>
    <name evidence="1" type="ORF">GCM10017653_08440</name>
</gene>
<evidence type="ECO:0000313" key="1">
    <source>
        <dbReference type="EMBL" id="GLK82775.1"/>
    </source>
</evidence>
<sequence length="88" mass="9586">MQRLGELARTICALGLASSGVPREDIPAMVERFWPVVANEAHDSVTVIGVWPFTDDEIAMLAEDYRAIVGPHSDGGMRGEPASILERH</sequence>
<organism evidence="1 2">
    <name type="scientific">Ancylobacter defluvii</name>
    <dbReference type="NCBI Taxonomy" id="1282440"/>
    <lineage>
        <taxon>Bacteria</taxon>
        <taxon>Pseudomonadati</taxon>
        <taxon>Pseudomonadota</taxon>
        <taxon>Alphaproteobacteria</taxon>
        <taxon>Hyphomicrobiales</taxon>
        <taxon>Xanthobacteraceae</taxon>
        <taxon>Ancylobacter</taxon>
    </lineage>
</organism>
<protein>
    <submittedName>
        <fullName evidence="1">Uncharacterized protein</fullName>
    </submittedName>
</protein>
<name>A0A9W6JVB3_9HYPH</name>